<dbReference type="Gene3D" id="3.40.190.10">
    <property type="entry name" value="Periplasmic binding protein-like II"/>
    <property type="match status" value="1"/>
</dbReference>
<proteinExistence type="predicted"/>
<sequence>MDEDKRNELYAKAQEIIHEDAPWVPLAHSIPLLGGAADITGFKAHPTGSDILSNVDFK</sequence>
<gene>
    <name evidence="1" type="ORF">ABID49_002215</name>
</gene>
<accession>A0ABV2GDC3</accession>
<name>A0ABV2GDC3_9BACL</name>
<organism evidence="1 2">
    <name type="scientific">Bhargavaea ullalensis</name>
    <dbReference type="NCBI Taxonomy" id="1265685"/>
    <lineage>
        <taxon>Bacteria</taxon>
        <taxon>Bacillati</taxon>
        <taxon>Bacillota</taxon>
        <taxon>Bacilli</taxon>
        <taxon>Bacillales</taxon>
        <taxon>Caryophanaceae</taxon>
        <taxon>Bhargavaea</taxon>
    </lineage>
</organism>
<protein>
    <submittedName>
        <fullName evidence="1">ABC-type transport system substrate-binding protein</fullName>
    </submittedName>
</protein>
<keyword evidence="2" id="KW-1185">Reference proteome</keyword>
<reference evidence="1 2" key="1">
    <citation type="submission" date="2024-06" db="EMBL/GenBank/DDBJ databases">
        <title>Genomic Encyclopedia of Type Strains, Phase IV (KMG-IV): sequencing the most valuable type-strain genomes for metagenomic binning, comparative biology and taxonomic classification.</title>
        <authorList>
            <person name="Goeker M."/>
        </authorList>
    </citation>
    <scope>NUCLEOTIDE SEQUENCE [LARGE SCALE GENOMIC DNA]</scope>
    <source>
        <strain evidence="1 2">DSM 26128</strain>
    </source>
</reference>
<dbReference type="Gene3D" id="3.10.105.10">
    <property type="entry name" value="Dipeptide-binding Protein, Domain 3"/>
    <property type="match status" value="1"/>
</dbReference>
<evidence type="ECO:0000313" key="2">
    <source>
        <dbReference type="Proteomes" id="UP001549099"/>
    </source>
</evidence>
<comment type="caution">
    <text evidence="1">The sequence shown here is derived from an EMBL/GenBank/DDBJ whole genome shotgun (WGS) entry which is preliminary data.</text>
</comment>
<dbReference type="EMBL" id="JBEPLW010000019">
    <property type="protein sequence ID" value="MET3576299.1"/>
    <property type="molecule type" value="Genomic_DNA"/>
</dbReference>
<dbReference type="SUPFAM" id="SSF53850">
    <property type="entry name" value="Periplasmic binding protein-like II"/>
    <property type="match status" value="1"/>
</dbReference>
<evidence type="ECO:0000313" key="1">
    <source>
        <dbReference type="EMBL" id="MET3576299.1"/>
    </source>
</evidence>
<dbReference type="Proteomes" id="UP001549099">
    <property type="component" value="Unassembled WGS sequence"/>
</dbReference>